<evidence type="ECO:0000313" key="3">
    <source>
        <dbReference type="EMBL" id="GAT54515.1"/>
    </source>
</evidence>
<dbReference type="InterPro" id="IPR036047">
    <property type="entry name" value="F-box-like_dom_sf"/>
</dbReference>
<evidence type="ECO:0000256" key="1">
    <source>
        <dbReference type="SAM" id="Coils"/>
    </source>
</evidence>
<name>A0ABQ0LTR4_MYCCL</name>
<dbReference type="InterPro" id="IPR001810">
    <property type="entry name" value="F-box_dom"/>
</dbReference>
<proteinExistence type="predicted"/>
<dbReference type="Proteomes" id="UP000815677">
    <property type="component" value="Unassembled WGS sequence"/>
</dbReference>
<feature type="coiled-coil region" evidence="1">
    <location>
        <begin position="14"/>
        <end position="41"/>
    </location>
</feature>
<gene>
    <name evidence="3" type="ORF">MCHLO_11364</name>
</gene>
<feature type="domain" description="F-box" evidence="2">
    <location>
        <begin position="48"/>
        <end position="106"/>
    </location>
</feature>
<dbReference type="Gene3D" id="1.20.1280.50">
    <property type="match status" value="1"/>
</dbReference>
<accession>A0ABQ0LTR4</accession>
<evidence type="ECO:0000313" key="4">
    <source>
        <dbReference type="Proteomes" id="UP000815677"/>
    </source>
</evidence>
<sequence>MTEDEELTSRRSRLAHIDRQILALEQQLQALRDERADVAAQGPTTSLSTIPTEIVLHIFALAVGFPQLGRRRGYLHTGPLLLKAAVCREWHTLVCGAPELWSKLHIVQNRMSGKSIKFFNRLRAYLPRSAPRYLELRITARTSWGGPELTEVLHAHLPRVEKLHWEGNINGHLHGLSVLRCLRISSGSWGSQTWPFRDVSHLLTHVEIHVRSADVVHVPWGQLTCLCLNISSADARLLPTALPEAVSVETLALIDEGGADELFTTMLAPGRLLLPRLRKLFIRYARRHDAHRWGSDSAPGSRALLLQRLVQQRTHDNRPEGVARLEALHVVFFSFDIARPQTQGPEVSLQALRAVLEGFTAKKLLTLQLQIKEFPAPVQYINGEDQLSGEWGAEGYIEQAGYVSFVT</sequence>
<dbReference type="SUPFAM" id="SSF81383">
    <property type="entry name" value="F-box domain"/>
    <property type="match status" value="1"/>
</dbReference>
<evidence type="ECO:0000259" key="2">
    <source>
        <dbReference type="Pfam" id="PF12937"/>
    </source>
</evidence>
<dbReference type="Pfam" id="PF12937">
    <property type="entry name" value="F-box-like"/>
    <property type="match status" value="1"/>
</dbReference>
<keyword evidence="1" id="KW-0175">Coiled coil</keyword>
<keyword evidence="4" id="KW-1185">Reference proteome</keyword>
<organism evidence="3 4">
    <name type="scientific">Mycena chlorophos</name>
    <name type="common">Agaric fungus</name>
    <name type="synonym">Agaricus chlorophos</name>
    <dbReference type="NCBI Taxonomy" id="658473"/>
    <lineage>
        <taxon>Eukaryota</taxon>
        <taxon>Fungi</taxon>
        <taxon>Dikarya</taxon>
        <taxon>Basidiomycota</taxon>
        <taxon>Agaricomycotina</taxon>
        <taxon>Agaricomycetes</taxon>
        <taxon>Agaricomycetidae</taxon>
        <taxon>Agaricales</taxon>
        <taxon>Marasmiineae</taxon>
        <taxon>Mycenaceae</taxon>
        <taxon>Mycena</taxon>
    </lineage>
</organism>
<reference evidence="3" key="1">
    <citation type="submission" date="2014-09" db="EMBL/GenBank/DDBJ databases">
        <title>Genome sequence of the luminous mushroom Mycena chlorophos for searching fungal bioluminescence genes.</title>
        <authorList>
            <person name="Tanaka Y."/>
            <person name="Kasuga D."/>
            <person name="Oba Y."/>
            <person name="Hase S."/>
            <person name="Sato K."/>
            <person name="Oba Y."/>
            <person name="Sakakibara Y."/>
        </authorList>
    </citation>
    <scope>NUCLEOTIDE SEQUENCE</scope>
</reference>
<protein>
    <recommendedName>
        <fullName evidence="2">F-box domain-containing protein</fullName>
    </recommendedName>
</protein>
<dbReference type="EMBL" id="DF848680">
    <property type="protein sequence ID" value="GAT54515.1"/>
    <property type="molecule type" value="Genomic_DNA"/>
</dbReference>